<proteinExistence type="inferred from homology"/>
<dbReference type="PANTHER" id="PTHR30096:SF0">
    <property type="entry name" value="4,5-DOPA DIOXYGENASE EXTRADIOL-LIKE PROTEIN"/>
    <property type="match status" value="1"/>
</dbReference>
<comment type="caution">
    <text evidence="7">The sequence shown here is derived from an EMBL/GenBank/DDBJ whole genome shotgun (WGS) entry which is preliminary data.</text>
</comment>
<evidence type="ECO:0000313" key="7">
    <source>
        <dbReference type="EMBL" id="PMS17829.1"/>
    </source>
</evidence>
<dbReference type="GO" id="GO:0016702">
    <property type="term" value="F:oxidoreductase activity, acting on single donors with incorporation of molecular oxygen, incorporation of two atoms of oxygen"/>
    <property type="evidence" value="ECO:0007669"/>
    <property type="project" value="UniProtKB-ARBA"/>
</dbReference>
<reference evidence="7 8" key="1">
    <citation type="submission" date="2018-01" db="EMBL/GenBank/DDBJ databases">
        <title>Whole genome analyses suggest that Burkholderia sensu lato contains two further novel genera in the rhizoxinica-symbiotica group Mycetohabitans gen. nov., and Trinickia gen. nov.: implications for the evolution of diazotrophy and nodulation in the Burkholderiaceae.</title>
        <authorList>
            <person name="Estrada-de los Santos P."/>
            <person name="Palmer M."/>
            <person name="Chavez-Ramirez B."/>
            <person name="Beukes C."/>
            <person name="Steenkamp E.T."/>
            <person name="Hirsch A.M."/>
            <person name="Manyaka P."/>
            <person name="Maluk M."/>
            <person name="Lafos M."/>
            <person name="Crook M."/>
            <person name="Gross E."/>
            <person name="Simon M.F."/>
            <person name="Bueno dos Reis Junior F."/>
            <person name="Poole P.S."/>
            <person name="Venter S.N."/>
            <person name="James E.K."/>
        </authorList>
    </citation>
    <scope>NUCLEOTIDE SEQUENCE [LARGE SCALE GENOMIC DNA]</scope>
    <source>
        <strain evidence="7 8">GIMN1.004</strain>
    </source>
</reference>
<evidence type="ECO:0000256" key="5">
    <source>
        <dbReference type="ARBA" id="ARBA00023002"/>
    </source>
</evidence>
<evidence type="ECO:0000256" key="4">
    <source>
        <dbReference type="ARBA" id="ARBA00022833"/>
    </source>
</evidence>
<dbReference type="InterPro" id="IPR004183">
    <property type="entry name" value="Xdiol_dOase_suB"/>
</dbReference>
<evidence type="ECO:0000256" key="3">
    <source>
        <dbReference type="ARBA" id="ARBA00022723"/>
    </source>
</evidence>
<dbReference type="GO" id="GO:0008198">
    <property type="term" value="F:ferrous iron binding"/>
    <property type="evidence" value="ECO:0007669"/>
    <property type="project" value="InterPro"/>
</dbReference>
<name>A0A2N7VL07_9BURK</name>
<evidence type="ECO:0000259" key="6">
    <source>
        <dbReference type="Pfam" id="PF02900"/>
    </source>
</evidence>
<organism evidence="7 8">
    <name type="scientific">Trinickia dabaoshanensis</name>
    <dbReference type="NCBI Taxonomy" id="564714"/>
    <lineage>
        <taxon>Bacteria</taxon>
        <taxon>Pseudomonadati</taxon>
        <taxon>Pseudomonadota</taxon>
        <taxon>Betaproteobacteria</taxon>
        <taxon>Burkholderiales</taxon>
        <taxon>Burkholderiaceae</taxon>
        <taxon>Trinickia</taxon>
    </lineage>
</organism>
<comment type="cofactor">
    <cofactor evidence="1">
        <name>Zn(2+)</name>
        <dbReference type="ChEBI" id="CHEBI:29105"/>
    </cofactor>
</comment>
<gene>
    <name evidence="7" type="ORF">C0Z18_18455</name>
</gene>
<dbReference type="OrthoDB" id="9790889at2"/>
<sequence>MHHRLPTYFLSHGGGPWPWMKDFRPGVYDQLEKSLHDVRKELGELPRAVLMISGHWEADRFWLSSASHPSMHYDYVGFPEHTYRIRYDAPGEPELAETVRAILERGGMPSGLDPRRGYDHGTFSLMHVLYPEAQVPLVQLSMKADFDPAEHIRVGELIAPLRDQGVLIVGSGFSFHDTRSILSGAGVVASATFDQWLDETLVHSKPPERRRRLMDWSNAPAARAAHPREDHLIPLMVAVGAAGDDAGTRVYHERAFMGAITASSYRFGEAPVAVSIS</sequence>
<protein>
    <submittedName>
        <fullName evidence="7">Dioxygenase</fullName>
    </submittedName>
</protein>
<dbReference type="SUPFAM" id="SSF53213">
    <property type="entry name" value="LigB-like"/>
    <property type="match status" value="1"/>
</dbReference>
<feature type="domain" description="Extradiol ring-cleavage dioxygenase class III enzyme subunit B" evidence="6">
    <location>
        <begin position="25"/>
        <end position="267"/>
    </location>
</feature>
<dbReference type="Gene3D" id="3.40.830.10">
    <property type="entry name" value="LigB-like"/>
    <property type="match status" value="1"/>
</dbReference>
<dbReference type="InterPro" id="IPR014436">
    <property type="entry name" value="Extradiol_dOase_DODA"/>
</dbReference>
<evidence type="ECO:0000256" key="2">
    <source>
        <dbReference type="ARBA" id="ARBA00007581"/>
    </source>
</evidence>
<dbReference type="CDD" id="cd07363">
    <property type="entry name" value="45_DOPA_Dioxygenase"/>
    <property type="match status" value="1"/>
</dbReference>
<keyword evidence="4" id="KW-0862">Zinc</keyword>
<dbReference type="EMBL" id="PNYA01000017">
    <property type="protein sequence ID" value="PMS17829.1"/>
    <property type="molecule type" value="Genomic_DNA"/>
</dbReference>
<dbReference type="Proteomes" id="UP000235616">
    <property type="component" value="Unassembled WGS sequence"/>
</dbReference>
<evidence type="ECO:0000313" key="8">
    <source>
        <dbReference type="Proteomes" id="UP000235616"/>
    </source>
</evidence>
<keyword evidence="7" id="KW-0223">Dioxygenase</keyword>
<evidence type="ECO:0000256" key="1">
    <source>
        <dbReference type="ARBA" id="ARBA00001947"/>
    </source>
</evidence>
<dbReference type="PANTHER" id="PTHR30096">
    <property type="entry name" value="4,5-DOPA DIOXYGENASE EXTRADIOL-LIKE PROTEIN"/>
    <property type="match status" value="1"/>
</dbReference>
<accession>A0A2N7VL07</accession>
<dbReference type="Pfam" id="PF02900">
    <property type="entry name" value="LigB"/>
    <property type="match status" value="1"/>
</dbReference>
<dbReference type="GO" id="GO:0008270">
    <property type="term" value="F:zinc ion binding"/>
    <property type="evidence" value="ECO:0007669"/>
    <property type="project" value="InterPro"/>
</dbReference>
<dbReference type="PIRSF" id="PIRSF006157">
    <property type="entry name" value="Doxgns_DODA"/>
    <property type="match status" value="1"/>
</dbReference>
<keyword evidence="8" id="KW-1185">Reference proteome</keyword>
<keyword evidence="3" id="KW-0479">Metal-binding</keyword>
<keyword evidence="5" id="KW-0560">Oxidoreductase</keyword>
<comment type="similarity">
    <text evidence="2">Belongs to the DODA-type extradiol aromatic ring-opening dioxygenase family.</text>
</comment>
<dbReference type="AlphaFoldDB" id="A0A2N7VL07"/>